<dbReference type="EMBL" id="JAGEPF010000005">
    <property type="protein sequence ID" value="MBO2457594.1"/>
    <property type="molecule type" value="Genomic_DNA"/>
</dbReference>
<proteinExistence type="predicted"/>
<dbReference type="InterPro" id="IPR011051">
    <property type="entry name" value="RmlC_Cupin_sf"/>
</dbReference>
<comment type="caution">
    <text evidence="1">The sequence shown here is derived from an EMBL/GenBank/DDBJ whole genome shotgun (WGS) entry which is preliminary data.</text>
</comment>
<organism evidence="1 2">
    <name type="scientific">Actinomadura violacea</name>
    <dbReference type="NCBI Taxonomy" id="2819934"/>
    <lineage>
        <taxon>Bacteria</taxon>
        <taxon>Bacillati</taxon>
        <taxon>Actinomycetota</taxon>
        <taxon>Actinomycetes</taxon>
        <taxon>Streptosporangiales</taxon>
        <taxon>Thermomonosporaceae</taxon>
        <taxon>Actinomadura</taxon>
    </lineage>
</organism>
<keyword evidence="2" id="KW-1185">Reference proteome</keyword>
<evidence type="ECO:0000313" key="1">
    <source>
        <dbReference type="EMBL" id="MBO2457594.1"/>
    </source>
</evidence>
<accession>A0ABS3RLH6</accession>
<protein>
    <submittedName>
        <fullName evidence="1">Uncharacterized protein</fullName>
    </submittedName>
</protein>
<dbReference type="Gene3D" id="2.60.120.10">
    <property type="entry name" value="Jelly Rolls"/>
    <property type="match status" value="1"/>
</dbReference>
<dbReference type="SUPFAM" id="SSF51182">
    <property type="entry name" value="RmlC-like cupins"/>
    <property type="match status" value="1"/>
</dbReference>
<sequence length="340" mass="37875">MGLVHEIIDGFDPAEAPRRVARREELLLAEPLPSPKRPPRSYRPIQAVHFPPHFVPQGFEPPKGIYESDHLRIERQTMAGFRQPFYHRNCDVDELSYQVYGTRTLMTELGTLDLVAGDFSRIPVTVAHDNHAHDDIHILFYVPAPVAELRPAVRASDLVIPPFPGWEPAVRNLMTTECLGGPEHDIVMTPVDEQMLLEQAKAEPERINVLRADSDAAALTDETAGTGRTMWLYRSAQIRIGHTTIERSAGRVYRTHRDADDIQYQVSGRRVLVTQLGVLHLEPGDFVRVPVGVAATSIVTEPSEHLTVLSALAVPQVAETTKSGEILSVPELDRLRPSTP</sequence>
<dbReference type="Proteomes" id="UP000680206">
    <property type="component" value="Unassembled WGS sequence"/>
</dbReference>
<evidence type="ECO:0000313" key="2">
    <source>
        <dbReference type="Proteomes" id="UP000680206"/>
    </source>
</evidence>
<gene>
    <name evidence="1" type="ORF">J4709_08415</name>
</gene>
<reference evidence="1 2" key="1">
    <citation type="submission" date="2021-03" db="EMBL/GenBank/DDBJ databases">
        <title>Actinomadura violae sp. nov., isolated from lichen in Thailand.</title>
        <authorList>
            <person name="Kanchanasin P."/>
            <person name="Saeng-In P."/>
            <person name="Phongsopitanun W."/>
            <person name="Yuki M."/>
            <person name="Kudo T."/>
            <person name="Ohkuma M."/>
            <person name="Tanasupawat S."/>
        </authorList>
    </citation>
    <scope>NUCLEOTIDE SEQUENCE [LARGE SCALE GENOMIC DNA]</scope>
    <source>
        <strain evidence="1 2">LCR2-06</strain>
    </source>
</reference>
<dbReference type="InterPro" id="IPR014710">
    <property type="entry name" value="RmlC-like_jellyroll"/>
</dbReference>
<name>A0ABS3RLH6_9ACTN</name>
<dbReference type="RefSeq" id="WP_208238811.1">
    <property type="nucleotide sequence ID" value="NZ_JAGEPF010000005.1"/>
</dbReference>